<dbReference type="InParanoid" id="W0RJL0"/>
<dbReference type="RefSeq" id="WP_025411097.1">
    <property type="nucleotide sequence ID" value="NZ_CP007128.1"/>
</dbReference>
<dbReference type="KEGG" id="gba:J421_2066"/>
<dbReference type="STRING" id="861299.J421_2066"/>
<evidence type="ECO:0000313" key="2">
    <source>
        <dbReference type="EMBL" id="AHG89603.1"/>
    </source>
</evidence>
<gene>
    <name evidence="2" type="ORF">J421_2066</name>
</gene>
<reference evidence="2 3" key="1">
    <citation type="journal article" date="2014" name="Genome Announc.">
        <title>Genome Sequence and Methylome of Soil Bacterium Gemmatirosa kalamazoonensis KBS708T, a Member of the Rarely Cultivated Gemmatimonadetes Phylum.</title>
        <authorList>
            <person name="Debruyn J.M."/>
            <person name="Radosevich M."/>
            <person name="Wommack K.E."/>
            <person name="Polson S.W."/>
            <person name="Hauser L.J."/>
            <person name="Fawaz M.N."/>
            <person name="Korlach J."/>
            <person name="Tsai Y.C."/>
        </authorList>
    </citation>
    <scope>NUCLEOTIDE SEQUENCE [LARGE SCALE GENOMIC DNA]</scope>
    <source>
        <strain evidence="2 3">KBS708</strain>
    </source>
</reference>
<keyword evidence="3" id="KW-1185">Reference proteome</keyword>
<evidence type="ECO:0000313" key="3">
    <source>
        <dbReference type="Proteomes" id="UP000019151"/>
    </source>
</evidence>
<dbReference type="EMBL" id="CP007128">
    <property type="protein sequence ID" value="AHG89603.1"/>
    <property type="molecule type" value="Genomic_DNA"/>
</dbReference>
<feature type="compositionally biased region" description="Basic and acidic residues" evidence="1">
    <location>
        <begin position="38"/>
        <end position="47"/>
    </location>
</feature>
<dbReference type="AlphaFoldDB" id="W0RJL0"/>
<dbReference type="HOGENOM" id="CLU_2464624_0_0_0"/>
<sequence length="88" mass="9332">MADDTQRGRGAGTPPGQDEPREEDLGRRSFAGENFAADQRRQARERGAGLGAGSSANRSDDGDVDTRNLERDGNGDPLGGMTPEDDLD</sequence>
<feature type="region of interest" description="Disordered" evidence="1">
    <location>
        <begin position="1"/>
        <end position="88"/>
    </location>
</feature>
<evidence type="ECO:0000256" key="1">
    <source>
        <dbReference type="SAM" id="MobiDB-lite"/>
    </source>
</evidence>
<proteinExistence type="predicted"/>
<accession>W0RJL0</accession>
<dbReference type="Proteomes" id="UP000019151">
    <property type="component" value="Chromosome"/>
</dbReference>
<organism evidence="2 3">
    <name type="scientific">Gemmatirosa kalamazoonensis</name>
    <dbReference type="NCBI Taxonomy" id="861299"/>
    <lineage>
        <taxon>Bacteria</taxon>
        <taxon>Pseudomonadati</taxon>
        <taxon>Gemmatimonadota</taxon>
        <taxon>Gemmatimonadia</taxon>
        <taxon>Gemmatimonadales</taxon>
        <taxon>Gemmatimonadaceae</taxon>
        <taxon>Gemmatirosa</taxon>
    </lineage>
</organism>
<name>W0RJL0_9BACT</name>
<feature type="compositionally biased region" description="Basic and acidic residues" evidence="1">
    <location>
        <begin position="58"/>
        <end position="74"/>
    </location>
</feature>
<protein>
    <submittedName>
        <fullName evidence="2">Uncharacterized protein</fullName>
    </submittedName>
</protein>